<dbReference type="CDD" id="cd00616">
    <property type="entry name" value="AHBA_syn"/>
    <property type="match status" value="1"/>
</dbReference>
<dbReference type="InterPro" id="IPR015424">
    <property type="entry name" value="PyrdxlP-dep_Trfase"/>
</dbReference>
<comment type="caution">
    <text evidence="5">The sequence shown here is derived from an EMBL/GenBank/DDBJ whole genome shotgun (WGS) entry which is preliminary data.</text>
</comment>
<dbReference type="InterPro" id="IPR000653">
    <property type="entry name" value="DegT/StrS_aminotransferase"/>
</dbReference>
<dbReference type="Gene3D" id="3.90.1150.10">
    <property type="entry name" value="Aspartate Aminotransferase, domain 1"/>
    <property type="match status" value="1"/>
</dbReference>
<feature type="modified residue" description="N6-(pyridoxal phosphate)lysine" evidence="3">
    <location>
        <position position="183"/>
    </location>
</feature>
<dbReference type="AlphaFoldDB" id="A0A2K1FTV6"/>
<evidence type="ECO:0000256" key="2">
    <source>
        <dbReference type="PIRSR" id="PIRSR000390-1"/>
    </source>
</evidence>
<sequence>MFNIPFNRPHVTGREVQYIAEACDRGHLSGDGPFTGRCQRWLEEATGATRALLTTSGTSALEMTAILADIGPGDEVIMPSYTFSSSANAFVLRGGVPVFIDIRPDTMNMDEALIEAAVTPRTRAIMVMHYAGVPCDMEPIMAVAERHNLVVIEDAAQGLLSSYRGRPVGGIGHMAAFSFHETKNIIAGEGGAILINDPRVVQRAEIIREKGTNRTAFHRGETDKYTWVDLGSSFLPSEIIAAFLWAQLEGAKEITARRLALWNRYHERFAHLEAAGLARRPIRPDDTVSNGHIYYLLLPSREKRDALIASLRAVGIMAVFHYIPLHSAPAGTRFGRANGAMTHTDDLSHRLVRLPLWVDLGDRLDEVAGHVLRILGAGDAS</sequence>
<dbReference type="Pfam" id="PF01041">
    <property type="entry name" value="DegT_DnrJ_EryC1"/>
    <property type="match status" value="1"/>
</dbReference>
<feature type="active site" description="Proton acceptor" evidence="2">
    <location>
        <position position="183"/>
    </location>
</feature>
<keyword evidence="5" id="KW-0614">Plasmid</keyword>
<dbReference type="GO" id="GO:0030170">
    <property type="term" value="F:pyridoxal phosphate binding"/>
    <property type="evidence" value="ECO:0007669"/>
    <property type="project" value="TreeGrafter"/>
</dbReference>
<protein>
    <submittedName>
        <fullName evidence="5">dTDP-4-amino-4,6-dideoxygalactose transaminase</fullName>
    </submittedName>
</protein>
<dbReference type="SUPFAM" id="SSF53383">
    <property type="entry name" value="PLP-dependent transferases"/>
    <property type="match status" value="1"/>
</dbReference>
<dbReference type="InterPro" id="IPR012749">
    <property type="entry name" value="WecE-like"/>
</dbReference>
<keyword evidence="3 4" id="KW-0663">Pyridoxal phosphate</keyword>
<organism evidence="5 6">
    <name type="scientific">Azospirillum argentinense</name>
    <dbReference type="NCBI Taxonomy" id="2970906"/>
    <lineage>
        <taxon>Bacteria</taxon>
        <taxon>Pseudomonadati</taxon>
        <taxon>Pseudomonadota</taxon>
        <taxon>Alphaproteobacteria</taxon>
        <taxon>Rhodospirillales</taxon>
        <taxon>Azospirillaceae</taxon>
        <taxon>Azospirillum</taxon>
    </lineage>
</organism>
<dbReference type="FunFam" id="3.40.640.10:FF:000037">
    <property type="entry name" value="dTDP-4-amino-4,6-dideoxygalactose transaminase"/>
    <property type="match status" value="1"/>
</dbReference>
<evidence type="ECO:0000256" key="3">
    <source>
        <dbReference type="PIRSR" id="PIRSR000390-2"/>
    </source>
</evidence>
<proteinExistence type="inferred from homology"/>
<evidence type="ECO:0000256" key="4">
    <source>
        <dbReference type="RuleBase" id="RU004508"/>
    </source>
</evidence>
<dbReference type="RefSeq" id="WP_103041197.1">
    <property type="nucleotide sequence ID" value="NZ_POWG01000038.1"/>
</dbReference>
<dbReference type="NCBIfam" id="TIGR02379">
    <property type="entry name" value="ECA_wecE"/>
    <property type="match status" value="1"/>
</dbReference>
<dbReference type="PANTHER" id="PTHR30244">
    <property type="entry name" value="TRANSAMINASE"/>
    <property type="match status" value="1"/>
</dbReference>
<evidence type="ECO:0000313" key="5">
    <source>
        <dbReference type="EMBL" id="PNQ95954.1"/>
    </source>
</evidence>
<evidence type="ECO:0000313" key="6">
    <source>
        <dbReference type="Proteomes" id="UP000236268"/>
    </source>
</evidence>
<dbReference type="GO" id="GO:0019180">
    <property type="term" value="F:dTDP-4-amino-4,6-dideoxygalactose transaminase activity"/>
    <property type="evidence" value="ECO:0007669"/>
    <property type="project" value="TreeGrafter"/>
</dbReference>
<accession>A0A2K1FTV6</accession>
<dbReference type="InterPro" id="IPR015421">
    <property type="entry name" value="PyrdxlP-dep_Trfase_major"/>
</dbReference>
<gene>
    <name evidence="5" type="ORF">C1S70_25945</name>
</gene>
<evidence type="ECO:0000256" key="1">
    <source>
        <dbReference type="ARBA" id="ARBA00037999"/>
    </source>
</evidence>
<dbReference type="PANTHER" id="PTHR30244:SF34">
    <property type="entry name" value="DTDP-4-AMINO-4,6-DIDEOXYGALACTOSE TRANSAMINASE"/>
    <property type="match status" value="1"/>
</dbReference>
<dbReference type="Gene3D" id="3.40.640.10">
    <property type="entry name" value="Type I PLP-dependent aspartate aminotransferase-like (Major domain)"/>
    <property type="match status" value="1"/>
</dbReference>
<dbReference type="InterPro" id="IPR015422">
    <property type="entry name" value="PyrdxlP-dep_Trfase_small"/>
</dbReference>
<geneLocation type="plasmid" evidence="5">
    <name>p21unnamed</name>
</geneLocation>
<reference evidence="5 6" key="1">
    <citation type="submission" date="2018-01" db="EMBL/GenBank/DDBJ databases">
        <title>Whole genome sequence of Azospirillum brasilense REC3 isolated from strawberry roots.</title>
        <authorList>
            <person name="Fontana C.A."/>
            <person name="Salazar S.M."/>
            <person name="Bassi D."/>
            <person name="Puglisi E."/>
            <person name="Lovaisa N.C."/>
            <person name="Toffoli L.M."/>
            <person name="Pedraza R."/>
            <person name="Cocconcelli P.S."/>
        </authorList>
    </citation>
    <scope>NUCLEOTIDE SEQUENCE [LARGE SCALE GENOMIC DNA]</scope>
    <source>
        <strain evidence="5 6">REC3</strain>
        <plasmid evidence="5">p21unnamed</plasmid>
    </source>
</reference>
<dbReference type="PIRSF" id="PIRSF000390">
    <property type="entry name" value="PLP_StrS"/>
    <property type="match status" value="1"/>
</dbReference>
<dbReference type="GO" id="GO:0000271">
    <property type="term" value="P:polysaccharide biosynthetic process"/>
    <property type="evidence" value="ECO:0007669"/>
    <property type="project" value="TreeGrafter"/>
</dbReference>
<dbReference type="Proteomes" id="UP000236268">
    <property type="component" value="Unassembled WGS sequence"/>
</dbReference>
<comment type="similarity">
    <text evidence="1 4">Belongs to the DegT/DnrJ/EryC1 family.</text>
</comment>
<name>A0A2K1FTV6_9PROT</name>
<dbReference type="EMBL" id="POWG01000038">
    <property type="protein sequence ID" value="PNQ95954.1"/>
    <property type="molecule type" value="Genomic_DNA"/>
</dbReference>
<dbReference type="NCBIfam" id="NF008687">
    <property type="entry name" value="PRK11706.1"/>
    <property type="match status" value="1"/>
</dbReference>